<keyword evidence="2" id="KW-0560">Oxidoreductase</keyword>
<keyword evidence="5" id="KW-1185">Reference proteome</keyword>
<dbReference type="AlphaFoldDB" id="U7VDJ7"/>
<comment type="caution">
    <text evidence="4">The sequence shown here is derived from an EMBL/GenBank/DDBJ whole genome shotgun (WGS) entry which is preliminary data.</text>
</comment>
<evidence type="ECO:0000259" key="3">
    <source>
        <dbReference type="Pfam" id="PF07992"/>
    </source>
</evidence>
<keyword evidence="1" id="KW-0285">Flavoprotein</keyword>
<reference evidence="4 5" key="1">
    <citation type="submission" date="2013-08" db="EMBL/GenBank/DDBJ databases">
        <authorList>
            <person name="Weinstock G."/>
            <person name="Sodergren E."/>
            <person name="Wylie T."/>
            <person name="Fulton L."/>
            <person name="Fulton R."/>
            <person name="Fronick C."/>
            <person name="O'Laughlin M."/>
            <person name="Godfrey J."/>
            <person name="Miner T."/>
            <person name="Herter B."/>
            <person name="Appelbaum E."/>
            <person name="Cordes M."/>
            <person name="Lek S."/>
            <person name="Wollam A."/>
            <person name="Pepin K.H."/>
            <person name="Palsikar V.B."/>
            <person name="Mitreva M."/>
            <person name="Wilson R.K."/>
        </authorList>
    </citation>
    <scope>NUCLEOTIDE SEQUENCE [LARGE SCALE GENOMIC DNA]</scope>
    <source>
        <strain evidence="4 5">ATCC BAA-474</strain>
    </source>
</reference>
<dbReference type="HOGENOM" id="CLU_031864_5_3_0"/>
<dbReference type="GO" id="GO:0016491">
    <property type="term" value="F:oxidoreductase activity"/>
    <property type="evidence" value="ECO:0007669"/>
    <property type="project" value="UniProtKB-KW"/>
</dbReference>
<sequence length="314" mass="34621">MENKVYDVVIIGAGPAGLTAALYAGRSNLSVLVIEKPNTGSLLMAHKIENYPGILGSPTGKDIYTLMKEQTLKYNVEFVNATFLAFDLFGEHKIVKTDIENFLGKTVIIASGWAKNGSKKLPGEEKYLGKGVSYCATCDGAFTRNMTVSLFGKGKEIAEEALFLTKYSKEIHMFITDNCDDSCDKALMETLKANEKVKMYYSSELVEIKGDEFVEEVIVKINGTHETYPTQFAFLYLGTKSLKELYGEVASLDEQGYIITNEAMHTSIEGIYAAGDVRSKHIRQVTTATSDGTIAALEAIKHVLKKHNLKAQYS</sequence>
<name>U7VDJ7_9FUSO</name>
<dbReference type="RefSeq" id="WP_023049786.1">
    <property type="nucleotide sequence ID" value="NZ_CP173065.2"/>
</dbReference>
<dbReference type="Proteomes" id="UP000017081">
    <property type="component" value="Unassembled WGS sequence"/>
</dbReference>
<dbReference type="InterPro" id="IPR036188">
    <property type="entry name" value="FAD/NAD-bd_sf"/>
</dbReference>
<gene>
    <name evidence="4" type="ORF">HMPREF0202_00237</name>
</gene>
<feature type="domain" description="FAD/NAD(P)-binding" evidence="3">
    <location>
        <begin position="6"/>
        <end position="292"/>
    </location>
</feature>
<evidence type="ECO:0000313" key="4">
    <source>
        <dbReference type="EMBL" id="ERT69777.1"/>
    </source>
</evidence>
<evidence type="ECO:0000256" key="2">
    <source>
        <dbReference type="ARBA" id="ARBA00023002"/>
    </source>
</evidence>
<protein>
    <submittedName>
        <fullName evidence="4">Pyridine nucleotide-disulfide oxidoreductase</fullName>
    </submittedName>
</protein>
<dbReference type="PRINTS" id="PR00469">
    <property type="entry name" value="PNDRDTASEII"/>
</dbReference>
<dbReference type="InterPro" id="IPR050097">
    <property type="entry name" value="Ferredoxin-NADP_redctase_2"/>
</dbReference>
<proteinExistence type="predicted"/>
<dbReference type="eggNOG" id="COG0492">
    <property type="taxonomic scope" value="Bacteria"/>
</dbReference>
<evidence type="ECO:0000256" key="1">
    <source>
        <dbReference type="ARBA" id="ARBA00022630"/>
    </source>
</evidence>
<dbReference type="PANTHER" id="PTHR48105">
    <property type="entry name" value="THIOREDOXIN REDUCTASE 1-RELATED-RELATED"/>
    <property type="match status" value="1"/>
</dbReference>
<dbReference type="Pfam" id="PF07992">
    <property type="entry name" value="Pyr_redox_2"/>
    <property type="match status" value="1"/>
</dbReference>
<dbReference type="STRING" id="1319815.HMPREF0202_00237"/>
<dbReference type="PATRIC" id="fig|1319815.3.peg.225"/>
<dbReference type="PRINTS" id="PR00368">
    <property type="entry name" value="FADPNR"/>
</dbReference>
<dbReference type="SUPFAM" id="SSF51905">
    <property type="entry name" value="FAD/NAD(P)-binding domain"/>
    <property type="match status" value="1"/>
</dbReference>
<accession>U7VDJ7</accession>
<organism evidence="4 5">
    <name type="scientific">Cetobacterium somerae ATCC BAA-474</name>
    <dbReference type="NCBI Taxonomy" id="1319815"/>
    <lineage>
        <taxon>Bacteria</taxon>
        <taxon>Fusobacteriati</taxon>
        <taxon>Fusobacteriota</taxon>
        <taxon>Fusobacteriia</taxon>
        <taxon>Fusobacteriales</taxon>
        <taxon>Fusobacteriaceae</taxon>
        <taxon>Cetobacterium</taxon>
    </lineage>
</organism>
<dbReference type="Gene3D" id="3.50.50.60">
    <property type="entry name" value="FAD/NAD(P)-binding domain"/>
    <property type="match status" value="2"/>
</dbReference>
<evidence type="ECO:0000313" key="5">
    <source>
        <dbReference type="Proteomes" id="UP000017081"/>
    </source>
</evidence>
<dbReference type="EMBL" id="AXZF01000011">
    <property type="protein sequence ID" value="ERT69777.1"/>
    <property type="molecule type" value="Genomic_DNA"/>
</dbReference>
<dbReference type="InterPro" id="IPR023753">
    <property type="entry name" value="FAD/NAD-binding_dom"/>
</dbReference>